<evidence type="ECO:0000313" key="4">
    <source>
        <dbReference type="Proteomes" id="UP000294933"/>
    </source>
</evidence>
<keyword evidence="2" id="KW-0472">Membrane</keyword>
<dbReference type="AlphaFoldDB" id="A0A4R5XHF9"/>
<evidence type="ECO:0000256" key="2">
    <source>
        <dbReference type="SAM" id="Phobius"/>
    </source>
</evidence>
<evidence type="ECO:0000313" key="3">
    <source>
        <dbReference type="EMBL" id="TDL29876.1"/>
    </source>
</evidence>
<reference evidence="3 4" key="1">
    <citation type="submission" date="2018-06" db="EMBL/GenBank/DDBJ databases">
        <title>A transcriptomic atlas of mushroom development highlights an independent origin of complex multicellularity.</title>
        <authorList>
            <consortium name="DOE Joint Genome Institute"/>
            <person name="Krizsan K."/>
            <person name="Almasi E."/>
            <person name="Merenyi Z."/>
            <person name="Sahu N."/>
            <person name="Viragh M."/>
            <person name="Koszo T."/>
            <person name="Mondo S."/>
            <person name="Kiss B."/>
            <person name="Balint B."/>
            <person name="Kues U."/>
            <person name="Barry K."/>
            <person name="Hegedus J.C."/>
            <person name="Henrissat B."/>
            <person name="Johnson J."/>
            <person name="Lipzen A."/>
            <person name="Ohm R."/>
            <person name="Nagy I."/>
            <person name="Pangilinan J."/>
            <person name="Yan J."/>
            <person name="Xiong Y."/>
            <person name="Grigoriev I.V."/>
            <person name="Hibbett D.S."/>
            <person name="Nagy L.G."/>
        </authorList>
    </citation>
    <scope>NUCLEOTIDE SEQUENCE [LARGE SCALE GENOMIC DNA]</scope>
    <source>
        <strain evidence="3 4">SZMC22713</strain>
    </source>
</reference>
<dbReference type="VEuPathDB" id="FungiDB:BD410DRAFT_893091"/>
<gene>
    <name evidence="3" type="ORF">BD410DRAFT_893091</name>
</gene>
<dbReference type="EMBL" id="ML170156">
    <property type="protein sequence ID" value="TDL29876.1"/>
    <property type="molecule type" value="Genomic_DNA"/>
</dbReference>
<feature type="transmembrane region" description="Helical" evidence="2">
    <location>
        <begin position="20"/>
        <end position="50"/>
    </location>
</feature>
<sequence>MLSSAVSPSPLEVLATKFHLGGIPGLIVAFVIILFIPVSLLLCVASRSIYGCLRSRRRPATDIEAQVDHDTKIHALCTFTGTICREGCTCKYAGLPFPASPSFQSFSAAYTPALPTLTYKPLSVPTATLDEKHAIFKKQFSPRPVHRGITRTMSEDIEVASGPPPVLPRSKSKHYPPRVPSPLSTMPVHTADEQDMVDTPLDASLVPSDPTDPDQTIHTSQLMPAAAGTVTCETPRPARAVVTRFLPPIPAKPTRPGRVFGDISLRHINGSIAPTCKLILSHKQIPPLNIRKTRPPIKRHRGTHPISAPFF</sequence>
<feature type="region of interest" description="Disordered" evidence="1">
    <location>
        <begin position="158"/>
        <end position="187"/>
    </location>
</feature>
<keyword evidence="2" id="KW-0812">Transmembrane</keyword>
<dbReference type="Proteomes" id="UP000294933">
    <property type="component" value="Unassembled WGS sequence"/>
</dbReference>
<keyword evidence="4" id="KW-1185">Reference proteome</keyword>
<name>A0A4R5XHF9_9AGAM</name>
<keyword evidence="2" id="KW-1133">Transmembrane helix</keyword>
<accession>A0A4R5XHF9</accession>
<protein>
    <submittedName>
        <fullName evidence="3">Uncharacterized protein</fullName>
    </submittedName>
</protein>
<feature type="compositionally biased region" description="Basic residues" evidence="1">
    <location>
        <begin position="291"/>
        <end position="303"/>
    </location>
</feature>
<feature type="region of interest" description="Disordered" evidence="1">
    <location>
        <begin position="290"/>
        <end position="311"/>
    </location>
</feature>
<evidence type="ECO:0000256" key="1">
    <source>
        <dbReference type="SAM" id="MobiDB-lite"/>
    </source>
</evidence>
<proteinExistence type="predicted"/>
<organism evidence="3 4">
    <name type="scientific">Rickenella mellea</name>
    <dbReference type="NCBI Taxonomy" id="50990"/>
    <lineage>
        <taxon>Eukaryota</taxon>
        <taxon>Fungi</taxon>
        <taxon>Dikarya</taxon>
        <taxon>Basidiomycota</taxon>
        <taxon>Agaricomycotina</taxon>
        <taxon>Agaricomycetes</taxon>
        <taxon>Hymenochaetales</taxon>
        <taxon>Rickenellaceae</taxon>
        <taxon>Rickenella</taxon>
    </lineage>
</organism>